<evidence type="ECO:0000256" key="5">
    <source>
        <dbReference type="ARBA" id="ARBA00022723"/>
    </source>
</evidence>
<dbReference type="PANTHER" id="PTHR24092:SF218">
    <property type="entry name" value="PHOSPHOLIPID-TRANSPORTING ATPASE"/>
    <property type="match status" value="1"/>
</dbReference>
<feature type="binding site" evidence="14">
    <location>
        <position position="566"/>
    </location>
    <ligand>
        <name>ATP</name>
        <dbReference type="ChEBI" id="CHEBI:30616"/>
    </ligand>
</feature>
<dbReference type="Gene3D" id="3.40.1110.10">
    <property type="entry name" value="Calcium-transporting ATPase, cytoplasmic domain N"/>
    <property type="match status" value="2"/>
</dbReference>
<keyword evidence="22" id="KW-1185">Reference proteome</keyword>
<comment type="subcellular location">
    <subcellularLocation>
        <location evidence="2">Endomembrane system</location>
    </subcellularLocation>
    <subcellularLocation>
        <location evidence="1 16">Membrane</location>
        <topology evidence="1 16">Multi-pass membrane protein</topology>
    </subcellularLocation>
</comment>
<dbReference type="GO" id="GO:0140326">
    <property type="term" value="F:ATPase-coupled intramembrane lipid transporter activity"/>
    <property type="evidence" value="ECO:0007669"/>
    <property type="project" value="UniProtKB-EC"/>
</dbReference>
<keyword evidence="6 14" id="KW-0547">Nucleotide-binding</keyword>
<feature type="compositionally biased region" description="Polar residues" evidence="17">
    <location>
        <begin position="671"/>
        <end position="681"/>
    </location>
</feature>
<dbReference type="InterPro" id="IPR032630">
    <property type="entry name" value="P_typ_ATPase_c"/>
</dbReference>
<dbReference type="Pfam" id="PF00122">
    <property type="entry name" value="E1-E2_ATPase"/>
    <property type="match status" value="1"/>
</dbReference>
<feature type="active site" description="4-aspartylphosphate intermediate" evidence="13">
    <location>
        <position position="565"/>
    </location>
</feature>
<comment type="cofactor">
    <cofactor evidence="15">
        <name>Mg(2+)</name>
        <dbReference type="ChEBI" id="CHEBI:18420"/>
    </cofactor>
</comment>
<dbReference type="InterPro" id="IPR023299">
    <property type="entry name" value="ATPase_P-typ_cyto_dom_N"/>
</dbReference>
<feature type="transmembrane region" description="Helical" evidence="16">
    <location>
        <begin position="1334"/>
        <end position="1357"/>
    </location>
</feature>
<dbReference type="InterPro" id="IPR036412">
    <property type="entry name" value="HAD-like_sf"/>
</dbReference>
<evidence type="ECO:0000313" key="21">
    <source>
        <dbReference type="EMBL" id="RZF38045.1"/>
    </source>
</evidence>
<feature type="binding site" evidence="14">
    <location>
        <position position="999"/>
    </location>
    <ligand>
        <name>ATP</name>
        <dbReference type="ChEBI" id="CHEBI:30616"/>
    </ligand>
</feature>
<evidence type="ECO:0000256" key="1">
    <source>
        <dbReference type="ARBA" id="ARBA00004141"/>
    </source>
</evidence>
<evidence type="ECO:0000256" key="4">
    <source>
        <dbReference type="ARBA" id="ARBA00022692"/>
    </source>
</evidence>
<feature type="domain" description="P-type ATPase C-terminal" evidence="20">
    <location>
        <begin position="1163"/>
        <end position="1408"/>
    </location>
</feature>
<dbReference type="EC" id="7.6.2.1" evidence="16"/>
<dbReference type="InterPro" id="IPR023298">
    <property type="entry name" value="ATPase_P-typ_TM_dom_sf"/>
</dbReference>
<comment type="similarity">
    <text evidence="3 16">Belongs to the cation transport ATPase (P-type) (TC 3.A.3) family. Type IV subfamily.</text>
</comment>
<dbReference type="Pfam" id="PF16212">
    <property type="entry name" value="PhoLip_ATPase_C"/>
    <property type="match status" value="1"/>
</dbReference>
<feature type="binding site" evidence="14">
    <location>
        <position position="567"/>
    </location>
    <ligand>
        <name>ATP</name>
        <dbReference type="ChEBI" id="CHEBI:30616"/>
    </ligand>
</feature>
<keyword evidence="9 16" id="KW-1278">Translocase</keyword>
<dbReference type="GO" id="GO:0016887">
    <property type="term" value="F:ATP hydrolysis activity"/>
    <property type="evidence" value="ECO:0007669"/>
    <property type="project" value="InterPro"/>
</dbReference>
<dbReference type="SMR" id="A0A482WX15"/>
<feature type="binding site" evidence="14">
    <location>
        <position position="879"/>
    </location>
    <ligand>
        <name>ATP</name>
        <dbReference type="ChEBI" id="CHEBI:30616"/>
    </ligand>
</feature>
<feature type="transmembrane region" description="Helical" evidence="16">
    <location>
        <begin position="494"/>
        <end position="519"/>
    </location>
</feature>
<feature type="transmembrane region" description="Helical" evidence="16">
    <location>
        <begin position="1377"/>
        <end position="1406"/>
    </location>
</feature>
<feature type="binding site" evidence="15">
    <location>
        <position position="1137"/>
    </location>
    <ligand>
        <name>Mg(2+)</name>
        <dbReference type="ChEBI" id="CHEBI:18420"/>
    </ligand>
</feature>
<dbReference type="NCBIfam" id="TIGR01494">
    <property type="entry name" value="ATPase_P-type"/>
    <property type="match status" value="2"/>
</dbReference>
<dbReference type="Proteomes" id="UP000291343">
    <property type="component" value="Unassembled WGS sequence"/>
</dbReference>
<gene>
    <name evidence="21" type="ORF">LSTR_LSTR006444</name>
</gene>
<proteinExistence type="inferred from homology"/>
<dbReference type="OrthoDB" id="377733at2759"/>
<feature type="transmembrane region" description="Helical" evidence="16">
    <location>
        <begin position="1305"/>
        <end position="1327"/>
    </location>
</feature>
<feature type="transmembrane region" description="Helical" evidence="16">
    <location>
        <begin position="228"/>
        <end position="246"/>
    </location>
</feature>
<evidence type="ECO:0000256" key="16">
    <source>
        <dbReference type="RuleBase" id="RU362033"/>
    </source>
</evidence>
<dbReference type="SUPFAM" id="SSF81653">
    <property type="entry name" value="Calcium ATPase, transduction domain A"/>
    <property type="match status" value="1"/>
</dbReference>
<feature type="compositionally biased region" description="Basic and acidic residues" evidence="17">
    <location>
        <begin position="717"/>
        <end position="727"/>
    </location>
</feature>
<feature type="binding site" evidence="14">
    <location>
        <position position="565"/>
    </location>
    <ligand>
        <name>ATP</name>
        <dbReference type="ChEBI" id="CHEBI:30616"/>
    </ligand>
</feature>
<reference evidence="21 22" key="1">
    <citation type="journal article" date="2017" name="Gigascience">
        <title>Genome sequence of the small brown planthopper, Laodelphax striatellus.</title>
        <authorList>
            <person name="Zhu J."/>
            <person name="Jiang F."/>
            <person name="Wang X."/>
            <person name="Yang P."/>
            <person name="Bao Y."/>
            <person name="Zhao W."/>
            <person name="Wang W."/>
            <person name="Lu H."/>
            <person name="Wang Q."/>
            <person name="Cui N."/>
            <person name="Li J."/>
            <person name="Chen X."/>
            <person name="Luo L."/>
            <person name="Yu J."/>
            <person name="Kang L."/>
            <person name="Cui F."/>
        </authorList>
    </citation>
    <scope>NUCLEOTIDE SEQUENCE [LARGE SCALE GENOMIC DNA]</scope>
    <source>
        <strain evidence="21">Lst14</strain>
    </source>
</reference>
<feature type="transmembrane region" description="Helical" evidence="16">
    <location>
        <begin position="1277"/>
        <end position="1299"/>
    </location>
</feature>
<dbReference type="SUPFAM" id="SSF56784">
    <property type="entry name" value="HAD-like"/>
    <property type="match status" value="1"/>
</dbReference>
<feature type="binding site" evidence="14">
    <location>
        <position position="813"/>
    </location>
    <ligand>
        <name>ATP</name>
        <dbReference type="ChEBI" id="CHEBI:30616"/>
    </ligand>
</feature>
<feature type="compositionally biased region" description="Polar residues" evidence="17">
    <location>
        <begin position="1454"/>
        <end position="1463"/>
    </location>
</feature>
<dbReference type="InParanoid" id="A0A482WX15"/>
<feature type="domain" description="P-type ATPase N-terminal" evidence="19">
    <location>
        <begin position="202"/>
        <end position="252"/>
    </location>
</feature>
<evidence type="ECO:0000259" key="19">
    <source>
        <dbReference type="Pfam" id="PF16209"/>
    </source>
</evidence>
<sequence length="1463" mass="163888">MNSPLCHPVLYSDCPELVLAVRMPMSKGGGLGVVENEGGGGGGVVRARGHSRSASHGGATVAGATLSPATSAGAVGRPSALKQRGHQRAFSQGMIETDNINFVRGHNRVGSKTDFILPPGHRENDSLTALTQKKSGHSRQASRSESIYTLRNNAPAPKWRQMLCDWLQLMPPVEESRFRTVVPNHLIPPHTPAKDHPNGSRCNNRIRTTKYTLLSFLPKNLLEQFHRVANLYFIFIVLLNWFPTINAFGKEVAMIPVMFVLGVTGIKDLFEDRRRHASDKRINNSFCRVYVSEEERYKKILWKEIRVGDIVHLSNNENIPADILLLRSSDPQGLCYVDSCNLDGETNLKQRQIARGFLKKQPEFTPSMFRSVVEVEAPTTKIYRFHGAIIHPSGERVPVGTENLLLRDCVLKNTDYVEGIVVYAGHETKAMLNNNGPRWKRSSLEKQINEDIMWCVVILLVFCCLGASGSWLWLSTFPLNTSIPFLPYTGSPGYEGFLTFWTFIIILQVMIPLSLYVTVEMAKLLQVYHINNNSELYDSETNKMVECRALNITEELGQIQYIFSDKTGTLTENKMIFRRCTINGVDYNHHPPTDQQQKDMGGHVNFVSVNSRLETDLSGDSIVSQKVREFFLVLALCNTVVVAKHPHHDHMNASGVIEPELSAQVEFIPKPQTSNTVSSSRSRYRRLAESRSITPSPTPLSKEVCDGAAPPLDAAAAEERPRQRERGLPSLMGFGRATTLSPIASSPDSSPTTLPPAAKHANSPPRPKLLNVPMPSILSNVYRRSKNGVNNNSPKVPESSEVKPIYEAESPDELALVETAYNYNVCLLSRMPNSVTVGMLGENPVDYEILKVLPFDSARKCMSVILRFSDSDQIVMFCKGADSTILSRLAPIDDLQSQQMLFRTQQHLNLYARQGLRVLVMARRHLTESEFSNWAMRLDEADLSHDARDRKLREAYLDIEQNLTLIGATGIEDRLQEGVPETISSLRAAGIVMWVLTGDKPETAINVAYSARLFSPNMELLKLFARSKETAESTIHFYLAAVEGLTTESERTNQGQPSTENSTRSERISNNRKKALVVDGKTLTYILDRRSNLQEPFLRLTRHCTSVLCCRATPLQKAYIVRIVKQELKTRTLAIGDGANDVSMIQTADVGIGISGHEGMQAVMSSDFSMPRFKFLERLLLVHGHWAYDRLARMVLYFFYKNATFVFLIFWYQLYCGFSGTVMFDQMYHMLYNLVFTSLPPLAIGVYDQDVPQQILLTRPGLYKQGRLGLTYQHHSFWLTTADAFYQSIVILFISAGVYDETDAGIWEFGIAIVTSCMFAMLLQAALETKSWTILHVGSIILSLGGYFVFCFIYNSICMQCLGLPSNVWVLRSTLASLEFWCLVLLSTVAALLPRVTVMVLINIYWPNDTVRVMMEERNALKHGDNFLVSWSRSTSTSSIYRTGEGPPKETAVPISTTLTTVG</sequence>
<dbReference type="FunFam" id="3.40.50.1000:FF:000001">
    <property type="entry name" value="Phospholipid-transporting ATPase IC"/>
    <property type="match status" value="1"/>
</dbReference>
<dbReference type="SFLD" id="SFLDG00002">
    <property type="entry name" value="C1.7:_P-type_atpase_like"/>
    <property type="match status" value="1"/>
</dbReference>
<feature type="binding site" evidence="14">
    <location>
        <position position="855"/>
    </location>
    <ligand>
        <name>ATP</name>
        <dbReference type="ChEBI" id="CHEBI:30616"/>
    </ligand>
</feature>
<feature type="region of interest" description="Disordered" evidence="17">
    <location>
        <begin position="1439"/>
        <end position="1463"/>
    </location>
</feature>
<protein>
    <recommendedName>
        <fullName evidence="16">Phospholipid-transporting ATPase</fullName>
        <ecNumber evidence="16">7.6.2.1</ecNumber>
    </recommendedName>
</protein>
<dbReference type="SFLD" id="SFLDS00003">
    <property type="entry name" value="Haloacid_Dehalogenase"/>
    <property type="match status" value="1"/>
</dbReference>
<keyword evidence="8 15" id="KW-0460">Magnesium</keyword>
<feature type="binding site" evidence="14">
    <location>
        <position position="997"/>
    </location>
    <ligand>
        <name>ATP</name>
        <dbReference type="ChEBI" id="CHEBI:30616"/>
    </ligand>
</feature>
<feature type="binding site" evidence="14">
    <location>
        <position position="1117"/>
    </location>
    <ligand>
        <name>ATP</name>
        <dbReference type="ChEBI" id="CHEBI:30616"/>
    </ligand>
</feature>
<dbReference type="FunFam" id="3.40.50.1000:FF:000130">
    <property type="entry name" value="Phospholipid-transporting ATPase"/>
    <property type="match status" value="1"/>
</dbReference>
<evidence type="ECO:0000256" key="9">
    <source>
        <dbReference type="ARBA" id="ARBA00022967"/>
    </source>
</evidence>
<dbReference type="InterPro" id="IPR008250">
    <property type="entry name" value="ATPase_P-typ_transduc_dom_A_sf"/>
</dbReference>
<feature type="binding site" evidence="14">
    <location>
        <position position="917"/>
    </location>
    <ligand>
        <name>ATP</name>
        <dbReference type="ChEBI" id="CHEBI:30616"/>
    </ligand>
</feature>
<dbReference type="GO" id="GO:0000287">
    <property type="term" value="F:magnesium ion binding"/>
    <property type="evidence" value="ECO:0007669"/>
    <property type="project" value="UniProtKB-UniRule"/>
</dbReference>
<dbReference type="InterPro" id="IPR044492">
    <property type="entry name" value="P_typ_ATPase_HD_dom"/>
</dbReference>
<feature type="region of interest" description="Disordered" evidence="17">
    <location>
        <begin position="667"/>
        <end position="773"/>
    </location>
</feature>
<feature type="binding site" evidence="15">
    <location>
        <position position="565"/>
    </location>
    <ligand>
        <name>Mg(2+)</name>
        <dbReference type="ChEBI" id="CHEBI:18420"/>
    </ligand>
</feature>
<dbReference type="Pfam" id="PF13246">
    <property type="entry name" value="Cation_ATPase"/>
    <property type="match status" value="1"/>
</dbReference>
<dbReference type="GO" id="GO:0005524">
    <property type="term" value="F:ATP binding"/>
    <property type="evidence" value="ECO:0007669"/>
    <property type="project" value="UniProtKB-UniRule"/>
</dbReference>
<evidence type="ECO:0000256" key="6">
    <source>
        <dbReference type="ARBA" id="ARBA00022741"/>
    </source>
</evidence>
<evidence type="ECO:0000256" key="2">
    <source>
        <dbReference type="ARBA" id="ARBA00004308"/>
    </source>
</evidence>
<keyword evidence="11 16" id="KW-0472">Membrane</keyword>
<feature type="transmembrane region" description="Helical" evidence="16">
    <location>
        <begin position="1195"/>
        <end position="1215"/>
    </location>
</feature>
<feature type="region of interest" description="Disordered" evidence="17">
    <location>
        <begin position="1048"/>
        <end position="1071"/>
    </location>
</feature>
<dbReference type="SUPFAM" id="SSF81665">
    <property type="entry name" value="Calcium ATPase, transmembrane domain M"/>
    <property type="match status" value="1"/>
</dbReference>
<feature type="binding site" evidence="14">
    <location>
        <position position="1140"/>
    </location>
    <ligand>
        <name>ATP</name>
        <dbReference type="ChEBI" id="CHEBI:30616"/>
    </ligand>
</feature>
<dbReference type="InterPro" id="IPR006539">
    <property type="entry name" value="P-type_ATPase_IV"/>
</dbReference>
<dbReference type="InterPro" id="IPR018303">
    <property type="entry name" value="ATPase_P-typ_P_site"/>
</dbReference>
<evidence type="ECO:0000256" key="12">
    <source>
        <dbReference type="ARBA" id="ARBA00034036"/>
    </source>
</evidence>
<feature type="transmembrane region" description="Helical" evidence="16">
    <location>
        <begin position="452"/>
        <end position="474"/>
    </location>
</feature>
<evidence type="ECO:0000256" key="15">
    <source>
        <dbReference type="PIRSR" id="PIRSR606539-3"/>
    </source>
</evidence>
<feature type="binding site" evidence="14">
    <location>
        <position position="998"/>
    </location>
    <ligand>
        <name>ATP</name>
        <dbReference type="ChEBI" id="CHEBI:30616"/>
    </ligand>
</feature>
<dbReference type="EMBL" id="QKKF02022824">
    <property type="protein sequence ID" value="RZF38045.1"/>
    <property type="molecule type" value="Genomic_DNA"/>
</dbReference>
<dbReference type="PANTHER" id="PTHR24092">
    <property type="entry name" value="PROBABLE PHOSPHOLIPID-TRANSPORTING ATPASE"/>
    <property type="match status" value="1"/>
</dbReference>
<dbReference type="SFLD" id="SFLDF00027">
    <property type="entry name" value="p-type_atpase"/>
    <property type="match status" value="1"/>
</dbReference>
<dbReference type="PRINTS" id="PR00119">
    <property type="entry name" value="CATATPASE"/>
</dbReference>
<dbReference type="FunFam" id="2.70.150.10:FF:000054">
    <property type="entry name" value="Phospholipid-transporting ATPase"/>
    <property type="match status" value="1"/>
</dbReference>
<feature type="compositionally biased region" description="Low complexity" evidence="17">
    <location>
        <begin position="744"/>
        <end position="758"/>
    </location>
</feature>
<name>A0A482WX15_LAOST</name>
<evidence type="ECO:0000259" key="18">
    <source>
        <dbReference type="Pfam" id="PF00122"/>
    </source>
</evidence>
<dbReference type="PROSITE" id="PS00154">
    <property type="entry name" value="ATPASE_E1_E2"/>
    <property type="match status" value="1"/>
</dbReference>
<dbReference type="InterPro" id="IPR032631">
    <property type="entry name" value="P-type_ATPase_N"/>
</dbReference>
<evidence type="ECO:0000256" key="14">
    <source>
        <dbReference type="PIRSR" id="PIRSR606539-2"/>
    </source>
</evidence>
<feature type="binding site" evidence="15">
    <location>
        <position position="1141"/>
    </location>
    <ligand>
        <name>Mg(2+)</name>
        <dbReference type="ChEBI" id="CHEBI:18420"/>
    </ligand>
</feature>
<dbReference type="InterPro" id="IPR059000">
    <property type="entry name" value="ATPase_P-type_domA"/>
</dbReference>
<dbReference type="Gene3D" id="2.70.150.10">
    <property type="entry name" value="Calcium-transporting ATPase, cytoplasmic transduction domain A"/>
    <property type="match status" value="1"/>
</dbReference>
<evidence type="ECO:0000259" key="20">
    <source>
        <dbReference type="Pfam" id="PF16212"/>
    </source>
</evidence>
<keyword evidence="7 14" id="KW-0067">ATP-binding</keyword>
<feature type="binding site" evidence="14">
    <location>
        <position position="1141"/>
    </location>
    <ligand>
        <name>ATP</name>
        <dbReference type="ChEBI" id="CHEBI:30616"/>
    </ligand>
</feature>
<accession>A0A482WX15</accession>
<dbReference type="STRING" id="195883.A0A482WX15"/>
<dbReference type="GO" id="GO:0005886">
    <property type="term" value="C:plasma membrane"/>
    <property type="evidence" value="ECO:0007669"/>
    <property type="project" value="TreeGrafter"/>
</dbReference>
<dbReference type="Gene3D" id="3.40.50.1000">
    <property type="entry name" value="HAD superfamily/HAD-like"/>
    <property type="match status" value="2"/>
</dbReference>
<feature type="compositionally biased region" description="Polar residues" evidence="17">
    <location>
        <begin position="1052"/>
        <end position="1062"/>
    </location>
</feature>
<keyword evidence="4 16" id="KW-0812">Transmembrane</keyword>
<keyword evidence="10 16" id="KW-1133">Transmembrane helix</keyword>
<dbReference type="InterPro" id="IPR001757">
    <property type="entry name" value="P_typ_ATPase"/>
</dbReference>
<dbReference type="Gene3D" id="1.20.1110.10">
    <property type="entry name" value="Calcium-transporting ATPase, transmembrane domain"/>
    <property type="match status" value="1"/>
</dbReference>
<evidence type="ECO:0000256" key="3">
    <source>
        <dbReference type="ARBA" id="ARBA00008109"/>
    </source>
</evidence>
<dbReference type="SUPFAM" id="SSF81660">
    <property type="entry name" value="Metal cation-transporting ATPase, ATP-binding domain N"/>
    <property type="match status" value="1"/>
</dbReference>
<evidence type="ECO:0000256" key="10">
    <source>
        <dbReference type="ARBA" id="ARBA00022989"/>
    </source>
</evidence>
<dbReference type="InterPro" id="IPR023214">
    <property type="entry name" value="HAD_sf"/>
</dbReference>
<evidence type="ECO:0000256" key="17">
    <source>
        <dbReference type="SAM" id="MobiDB-lite"/>
    </source>
</evidence>
<evidence type="ECO:0000313" key="22">
    <source>
        <dbReference type="Proteomes" id="UP000291343"/>
    </source>
</evidence>
<feature type="binding site" evidence="15">
    <location>
        <position position="567"/>
    </location>
    <ligand>
        <name>Mg(2+)</name>
        <dbReference type="ChEBI" id="CHEBI:18420"/>
    </ligand>
</feature>
<evidence type="ECO:0000256" key="8">
    <source>
        <dbReference type="ARBA" id="ARBA00022842"/>
    </source>
</evidence>
<evidence type="ECO:0000256" key="13">
    <source>
        <dbReference type="PIRSR" id="PIRSR606539-1"/>
    </source>
</evidence>
<comment type="catalytic activity">
    <reaction evidence="12 16">
        <text>ATP + H2O + phospholipidSide 1 = ADP + phosphate + phospholipidSide 2.</text>
        <dbReference type="EC" id="7.6.2.1"/>
    </reaction>
</comment>
<comment type="caution">
    <text evidence="21">The sequence shown here is derived from an EMBL/GenBank/DDBJ whole genome shotgun (WGS) entry which is preliminary data.</text>
</comment>
<dbReference type="Pfam" id="PF16209">
    <property type="entry name" value="PhoLip_ATPase_N"/>
    <property type="match status" value="1"/>
</dbReference>
<organism evidence="21 22">
    <name type="scientific">Laodelphax striatellus</name>
    <name type="common">Small brown planthopper</name>
    <name type="synonym">Delphax striatella</name>
    <dbReference type="NCBI Taxonomy" id="195883"/>
    <lineage>
        <taxon>Eukaryota</taxon>
        <taxon>Metazoa</taxon>
        <taxon>Ecdysozoa</taxon>
        <taxon>Arthropoda</taxon>
        <taxon>Hexapoda</taxon>
        <taxon>Insecta</taxon>
        <taxon>Pterygota</taxon>
        <taxon>Neoptera</taxon>
        <taxon>Paraneoptera</taxon>
        <taxon>Hemiptera</taxon>
        <taxon>Auchenorrhyncha</taxon>
        <taxon>Fulgoroidea</taxon>
        <taxon>Delphacidae</taxon>
        <taxon>Criomorphinae</taxon>
        <taxon>Laodelphax</taxon>
    </lineage>
</organism>
<dbReference type="GO" id="GO:0045332">
    <property type="term" value="P:phospholipid translocation"/>
    <property type="evidence" value="ECO:0007669"/>
    <property type="project" value="TreeGrafter"/>
</dbReference>
<evidence type="ECO:0000256" key="11">
    <source>
        <dbReference type="ARBA" id="ARBA00023136"/>
    </source>
</evidence>
<feature type="domain" description="P-type ATPase A" evidence="18">
    <location>
        <begin position="289"/>
        <end position="348"/>
    </location>
</feature>
<dbReference type="NCBIfam" id="TIGR01652">
    <property type="entry name" value="ATPase-Plipid"/>
    <property type="match status" value="2"/>
</dbReference>
<feature type="binding site" evidence="14">
    <location>
        <position position="1111"/>
    </location>
    <ligand>
        <name>ATP</name>
        <dbReference type="ChEBI" id="CHEBI:30616"/>
    </ligand>
</feature>
<dbReference type="CDD" id="cd02073">
    <property type="entry name" value="P-type_ATPase_APLT_Dnf-like"/>
    <property type="match status" value="1"/>
</dbReference>
<keyword evidence="5 15" id="KW-0479">Metal-binding</keyword>
<dbReference type="FunCoup" id="A0A482WX15">
    <property type="interactions" value="285"/>
</dbReference>
<evidence type="ECO:0000256" key="7">
    <source>
        <dbReference type="ARBA" id="ARBA00022840"/>
    </source>
</evidence>